<dbReference type="GO" id="GO:0005634">
    <property type="term" value="C:nucleus"/>
    <property type="evidence" value="ECO:0007669"/>
    <property type="project" value="TreeGrafter"/>
</dbReference>
<keyword evidence="3" id="KW-0067">ATP-binding</keyword>
<feature type="region of interest" description="Disordered" evidence="6">
    <location>
        <begin position="1"/>
        <end position="59"/>
    </location>
</feature>
<dbReference type="PANTHER" id="PTHR23069:SF0">
    <property type="entry name" value="TAT-BINDING HOMOLOG 7"/>
    <property type="match status" value="1"/>
</dbReference>
<dbReference type="InterPro" id="IPR001487">
    <property type="entry name" value="Bromodomain"/>
</dbReference>
<evidence type="ECO:0000313" key="8">
    <source>
        <dbReference type="EMBL" id="GFG29320.1"/>
    </source>
</evidence>
<comment type="similarity">
    <text evidence="1">Belongs to the AAA ATPase family.</text>
</comment>
<dbReference type="Gene3D" id="1.10.8.60">
    <property type="match status" value="1"/>
</dbReference>
<name>A0A6L2PD11_COPFO</name>
<dbReference type="InterPro" id="IPR036427">
    <property type="entry name" value="Bromodomain-like_sf"/>
</dbReference>
<feature type="region of interest" description="Disordered" evidence="6">
    <location>
        <begin position="278"/>
        <end position="468"/>
    </location>
</feature>
<feature type="compositionally biased region" description="Acidic residues" evidence="6">
    <location>
        <begin position="114"/>
        <end position="138"/>
    </location>
</feature>
<evidence type="ECO:0000259" key="7">
    <source>
        <dbReference type="PROSITE" id="PS50014"/>
    </source>
</evidence>
<dbReference type="PRINTS" id="PR00503">
    <property type="entry name" value="BROMODOMAIN"/>
</dbReference>
<dbReference type="GO" id="GO:0005524">
    <property type="term" value="F:ATP binding"/>
    <property type="evidence" value="ECO:0007669"/>
    <property type="project" value="UniProtKB-KW"/>
</dbReference>
<accession>A0A6L2PD11</accession>
<dbReference type="PROSITE" id="PS50014">
    <property type="entry name" value="BROMODOMAIN_2"/>
    <property type="match status" value="1"/>
</dbReference>
<sequence length="1495" mass="169360">MVKTRSCDVSQDLEAAMPVRDSVKEEIIEDAESGSSQRRTEKDDSYPPQSGSGWGRELRNRFVFNNNERDRTSSDYTLRSHYTEQGSLVGSRRRHMRSCRVSVSLDERGRVYEEDEMMEDSDDIGMFEEADDDDDDDIFTPAKRRESRVRRQSSRRRNLRASLSLRQKTSSAADSSRNHHINLTGTGNKPMRTRALEVEVEEEEEEEEEEEMENEGMNGHASSSEKRGVDDNQEGEGEGVRRSTRQRKLIYDNFNTSWILGTQTLRGYPMFLSDKEPVRTRGQKGLRQEEVEPVEPGEEQDDVKEVHKKRRTLSELEPAVIDDGYEDMYSRVKRPRRPVQGMMYPPQKNKPHQTKLTDGSEEERTETQSSGSSTDDESGADVPTGKYHLRKTKPTVDRFQANVDPPRRSSRILRSVLCGSVRRHRHRGPTRDASSSSTSDEERFDRKKNKGHTKTRSSNHACGPGDDKQIVSTLADVDPMSLDRSIRFCHVGGLESHIRCLKEMVVFPMLYREVFEKFHIQPPKGVLFHGPPGTGKTLIARALANECSQGDRKVSFFMRKGADCLSKWVGESERQLRLLFEQAYQKRPSIIFFDEIDGLAPVRSSKQDQIHASIVSTLLALMDGLDNRGEIIVIGATNRIDAIDPALRRPGRFDRELYFPLPARKERQEILRIHVSQWEQPPSPGLLSHLAEQAVGYCGSDLRALCSEAVIQGLRRRYPQIYKSSQKLLLDPNAVMVERVDFIRAKCQIVPASHRVTPGAGRKLSSFIVPLLKKPFDYSINSLKESFPQGISRSVASNSKILGTSRTIHRPRLLLVGSSPRQGQTSHLGPSLLHHMEHVAVHTLDLSSLFEVSGRTPEEACIQIFQEARRNLPSIIYVPAIAQWWNLVPETLHAVFLSHLCKLDPSAPILLIATADIPYHNLPQEVRSLFSEYRGEVLVMQDPPAADRESFFKPLFLTEALRPPKKPRKTSKQLEELPLAPPPEPVKLTEEELKALYEKEEATLRELRIFLREICAKLARNRQFFMFTKPVDVQEVPDYLSIIKQPMDLETMMTKIDLHRYVCAQDFLDDVDLLCRNALEYNPDRDPADKLIRHRACSLRDTAYTLIKAEMDSDFEEQCKEISRARKRRAESPSRFAPEFVRTKPPAAQVATDEGQSQHSADLSKELQETPVAKEGGVKPGNELSVPVCGTNGIAGMRKRAWKFGGSSSENSRPKKRRNWARGFIKAKNKKVSMRRIVSSTFPQHASHHTTTSPSSANASAESSCASLMQDISLQGHKEDGGPWRIDEAFQAASKEFNSRDNPISKDCLIMVNGEHETSRDSPALFADVAMAKAESSNEDNQDVSETVNRCLTPMSSHCQSISESFIEDTLNENDAVYDLTSFCDGASQDDDGEVVSKHSFNVLGSQDVEKQTELGMRTVEVDVDELKHLLTRAVEITEHCQVETLVELYIQLNKCVVRHSKSWTRTSLPQELEKELRWFEEHNSSNNTASELDS</sequence>
<dbReference type="Proteomes" id="UP000502823">
    <property type="component" value="Unassembled WGS sequence"/>
</dbReference>
<dbReference type="Pfam" id="PF00439">
    <property type="entry name" value="Bromodomain"/>
    <property type="match status" value="1"/>
</dbReference>
<dbReference type="Pfam" id="PF00004">
    <property type="entry name" value="AAA"/>
    <property type="match status" value="1"/>
</dbReference>
<evidence type="ECO:0000313" key="9">
    <source>
        <dbReference type="Proteomes" id="UP000502823"/>
    </source>
</evidence>
<dbReference type="Gene3D" id="1.20.920.10">
    <property type="entry name" value="Bromodomain-like"/>
    <property type="match status" value="1"/>
</dbReference>
<dbReference type="SUPFAM" id="SSF47370">
    <property type="entry name" value="Bromodomain"/>
    <property type="match status" value="1"/>
</dbReference>
<feature type="region of interest" description="Disordered" evidence="6">
    <location>
        <begin position="114"/>
        <end position="244"/>
    </location>
</feature>
<evidence type="ECO:0000256" key="6">
    <source>
        <dbReference type="SAM" id="MobiDB-lite"/>
    </source>
</evidence>
<dbReference type="SUPFAM" id="SSF52540">
    <property type="entry name" value="P-loop containing nucleoside triphosphate hydrolases"/>
    <property type="match status" value="2"/>
</dbReference>
<feature type="region of interest" description="Disordered" evidence="6">
    <location>
        <begin position="1141"/>
        <end position="1163"/>
    </location>
</feature>
<dbReference type="GO" id="GO:0003682">
    <property type="term" value="F:chromatin binding"/>
    <property type="evidence" value="ECO:0007669"/>
    <property type="project" value="TreeGrafter"/>
</dbReference>
<evidence type="ECO:0000256" key="1">
    <source>
        <dbReference type="ARBA" id="ARBA00006914"/>
    </source>
</evidence>
<dbReference type="OrthoDB" id="5421at2759"/>
<dbReference type="PROSITE" id="PS00674">
    <property type="entry name" value="AAA"/>
    <property type="match status" value="1"/>
</dbReference>
<feature type="domain" description="Bromo" evidence="7">
    <location>
        <begin position="1019"/>
        <end position="1089"/>
    </location>
</feature>
<dbReference type="PROSITE" id="PS00633">
    <property type="entry name" value="BROMODOMAIN_1"/>
    <property type="match status" value="1"/>
</dbReference>
<keyword evidence="4 5" id="KW-0103">Bromodomain</keyword>
<feature type="compositionally biased region" description="Basic residues" evidence="6">
    <location>
        <begin position="145"/>
        <end position="159"/>
    </location>
</feature>
<feature type="compositionally biased region" description="Basic residues" evidence="6">
    <location>
        <begin position="446"/>
        <end position="457"/>
    </location>
</feature>
<dbReference type="GO" id="GO:0006334">
    <property type="term" value="P:nucleosome assembly"/>
    <property type="evidence" value="ECO:0007669"/>
    <property type="project" value="TreeGrafter"/>
</dbReference>
<dbReference type="FunFam" id="3.40.50.300:FF:000061">
    <property type="entry name" value="ATPase family, AAA domain-containing 2"/>
    <property type="match status" value="1"/>
</dbReference>
<evidence type="ECO:0000256" key="3">
    <source>
        <dbReference type="ARBA" id="ARBA00022840"/>
    </source>
</evidence>
<dbReference type="CDD" id="cd05528">
    <property type="entry name" value="Bromo_AAA"/>
    <property type="match status" value="1"/>
</dbReference>
<dbReference type="SMART" id="SM00382">
    <property type="entry name" value="AAA"/>
    <property type="match status" value="1"/>
</dbReference>
<evidence type="ECO:0000256" key="5">
    <source>
        <dbReference type="PROSITE-ProRule" id="PRU00035"/>
    </source>
</evidence>
<dbReference type="SMART" id="SM00297">
    <property type="entry name" value="BROMO"/>
    <property type="match status" value="1"/>
</dbReference>
<evidence type="ECO:0000256" key="4">
    <source>
        <dbReference type="ARBA" id="ARBA00023117"/>
    </source>
</evidence>
<dbReference type="Pfam" id="PF17862">
    <property type="entry name" value="AAA_lid_3"/>
    <property type="match status" value="1"/>
</dbReference>
<dbReference type="InterPro" id="IPR041569">
    <property type="entry name" value="AAA_lid_3"/>
</dbReference>
<gene>
    <name evidence="8" type="ORF">Cfor_07325</name>
</gene>
<dbReference type="InterPro" id="IPR045199">
    <property type="entry name" value="ATAD2-like"/>
</dbReference>
<keyword evidence="2" id="KW-0547">Nucleotide-binding</keyword>
<dbReference type="Gene3D" id="3.40.50.300">
    <property type="entry name" value="P-loop containing nucleotide triphosphate hydrolases"/>
    <property type="match status" value="1"/>
</dbReference>
<dbReference type="InterPro" id="IPR003959">
    <property type="entry name" value="ATPase_AAA_core"/>
</dbReference>
<dbReference type="InterPro" id="IPR003593">
    <property type="entry name" value="AAA+_ATPase"/>
</dbReference>
<feature type="compositionally biased region" description="Acidic residues" evidence="6">
    <location>
        <begin position="198"/>
        <end position="214"/>
    </location>
</feature>
<dbReference type="GO" id="GO:0045815">
    <property type="term" value="P:transcription initiation-coupled chromatin remodeling"/>
    <property type="evidence" value="ECO:0007669"/>
    <property type="project" value="TreeGrafter"/>
</dbReference>
<dbReference type="GO" id="GO:0006337">
    <property type="term" value="P:nucleosome disassembly"/>
    <property type="evidence" value="ECO:0007669"/>
    <property type="project" value="TreeGrafter"/>
</dbReference>
<dbReference type="EMBL" id="BLKM01003645">
    <property type="protein sequence ID" value="GFG29320.1"/>
    <property type="molecule type" value="Genomic_DNA"/>
</dbReference>
<protein>
    <recommendedName>
        <fullName evidence="7">Bromo domain-containing protein</fullName>
    </recommendedName>
</protein>
<dbReference type="InParanoid" id="A0A6L2PD11"/>
<comment type="caution">
    <text evidence="8">The sequence shown here is derived from an EMBL/GenBank/DDBJ whole genome shotgun (WGS) entry which is preliminary data.</text>
</comment>
<dbReference type="PANTHER" id="PTHR23069">
    <property type="entry name" value="AAA DOMAIN-CONTAINING"/>
    <property type="match status" value="1"/>
</dbReference>
<reference evidence="9" key="1">
    <citation type="submission" date="2020-01" db="EMBL/GenBank/DDBJ databases">
        <title>Draft genome sequence of the Termite Coptotermes fromosanus.</title>
        <authorList>
            <person name="Itakura S."/>
            <person name="Yosikawa Y."/>
            <person name="Umezawa K."/>
        </authorList>
    </citation>
    <scope>NUCLEOTIDE SEQUENCE [LARGE SCALE GENOMIC DNA]</scope>
</reference>
<evidence type="ECO:0000256" key="2">
    <source>
        <dbReference type="ARBA" id="ARBA00022741"/>
    </source>
</evidence>
<proteinExistence type="inferred from homology"/>
<dbReference type="GO" id="GO:0016887">
    <property type="term" value="F:ATP hydrolysis activity"/>
    <property type="evidence" value="ECO:0007669"/>
    <property type="project" value="InterPro"/>
</dbReference>
<feature type="compositionally biased region" description="Acidic residues" evidence="6">
    <location>
        <begin position="291"/>
        <end position="302"/>
    </location>
</feature>
<dbReference type="InterPro" id="IPR018359">
    <property type="entry name" value="Bromodomain_CS"/>
</dbReference>
<dbReference type="InterPro" id="IPR003960">
    <property type="entry name" value="ATPase_AAA_CS"/>
</dbReference>
<keyword evidence="9" id="KW-1185">Reference proteome</keyword>
<dbReference type="GO" id="GO:0042393">
    <property type="term" value="F:histone binding"/>
    <property type="evidence" value="ECO:0007669"/>
    <property type="project" value="TreeGrafter"/>
</dbReference>
<dbReference type="InterPro" id="IPR027417">
    <property type="entry name" value="P-loop_NTPase"/>
</dbReference>
<organism evidence="8 9">
    <name type="scientific">Coptotermes formosanus</name>
    <name type="common">Formosan subterranean termite</name>
    <dbReference type="NCBI Taxonomy" id="36987"/>
    <lineage>
        <taxon>Eukaryota</taxon>
        <taxon>Metazoa</taxon>
        <taxon>Ecdysozoa</taxon>
        <taxon>Arthropoda</taxon>
        <taxon>Hexapoda</taxon>
        <taxon>Insecta</taxon>
        <taxon>Pterygota</taxon>
        <taxon>Neoptera</taxon>
        <taxon>Polyneoptera</taxon>
        <taxon>Dictyoptera</taxon>
        <taxon>Blattodea</taxon>
        <taxon>Blattoidea</taxon>
        <taxon>Termitoidae</taxon>
        <taxon>Rhinotermitidae</taxon>
        <taxon>Coptotermes</taxon>
    </lineage>
</organism>
<feature type="compositionally biased region" description="Polar residues" evidence="6">
    <location>
        <begin position="167"/>
        <end position="187"/>
    </location>
</feature>